<accession>A0AA38IXS7</accession>
<reference evidence="1" key="1">
    <citation type="journal article" date="2023" name="G3 (Bethesda)">
        <title>Whole genome assemblies of Zophobas morio and Tenebrio molitor.</title>
        <authorList>
            <person name="Kaur S."/>
            <person name="Stinson S.A."/>
            <person name="diCenzo G.C."/>
        </authorList>
    </citation>
    <scope>NUCLEOTIDE SEQUENCE</scope>
    <source>
        <strain evidence="1">QUZm001</strain>
    </source>
</reference>
<name>A0AA38IXS7_9CUCU</name>
<dbReference type="EMBL" id="JALNTZ010000002">
    <property type="protein sequence ID" value="KAJ3662217.1"/>
    <property type="molecule type" value="Genomic_DNA"/>
</dbReference>
<comment type="caution">
    <text evidence="1">The sequence shown here is derived from an EMBL/GenBank/DDBJ whole genome shotgun (WGS) entry which is preliminary data.</text>
</comment>
<organism evidence="1 2">
    <name type="scientific">Zophobas morio</name>
    <dbReference type="NCBI Taxonomy" id="2755281"/>
    <lineage>
        <taxon>Eukaryota</taxon>
        <taxon>Metazoa</taxon>
        <taxon>Ecdysozoa</taxon>
        <taxon>Arthropoda</taxon>
        <taxon>Hexapoda</taxon>
        <taxon>Insecta</taxon>
        <taxon>Pterygota</taxon>
        <taxon>Neoptera</taxon>
        <taxon>Endopterygota</taxon>
        <taxon>Coleoptera</taxon>
        <taxon>Polyphaga</taxon>
        <taxon>Cucujiformia</taxon>
        <taxon>Tenebrionidae</taxon>
        <taxon>Zophobas</taxon>
    </lineage>
</organism>
<dbReference type="AlphaFoldDB" id="A0AA38IXS7"/>
<evidence type="ECO:0000313" key="2">
    <source>
        <dbReference type="Proteomes" id="UP001168821"/>
    </source>
</evidence>
<sequence>MNNPCSRRWPLFKQHAWGRRASVSSLGPTSVVKIEMRLADLSLCGHLHATRGGVFGRKRRSLGHQLPLPGRLLGERPRKQENKIKRKNILNNKSGLFSATSYTATREGSAVAEHSLFRADFANLY</sequence>
<protein>
    <submittedName>
        <fullName evidence="1">Uncharacterized protein</fullName>
    </submittedName>
</protein>
<gene>
    <name evidence="1" type="ORF">Zmor_006573</name>
</gene>
<proteinExistence type="predicted"/>
<dbReference type="Proteomes" id="UP001168821">
    <property type="component" value="Unassembled WGS sequence"/>
</dbReference>
<evidence type="ECO:0000313" key="1">
    <source>
        <dbReference type="EMBL" id="KAJ3662217.1"/>
    </source>
</evidence>
<keyword evidence="2" id="KW-1185">Reference proteome</keyword>